<dbReference type="EMBL" id="ADAS02001379">
    <property type="protein sequence ID" value="OAV86259.1"/>
    <property type="molecule type" value="Genomic_DNA"/>
</dbReference>
<evidence type="ECO:0000256" key="1">
    <source>
        <dbReference type="PROSITE-ProRule" id="PRU00325"/>
    </source>
</evidence>
<reference evidence="4 5" key="3">
    <citation type="journal article" date="2017" name="G3 (Bethesda)">
        <title>Comparative analysis highlights variable genome content of wheat rusts and divergence of the mating loci.</title>
        <authorList>
            <person name="Cuomo C.A."/>
            <person name="Bakkeren G."/>
            <person name="Khalil H.B."/>
            <person name="Panwar V."/>
            <person name="Joly D."/>
            <person name="Linning R."/>
            <person name="Sakthikumar S."/>
            <person name="Song X."/>
            <person name="Adiconis X."/>
            <person name="Fan L."/>
            <person name="Goldberg J.M."/>
            <person name="Levin J.Z."/>
            <person name="Young S."/>
            <person name="Zeng Q."/>
            <person name="Anikster Y."/>
            <person name="Bruce M."/>
            <person name="Wang M."/>
            <person name="Yin C."/>
            <person name="McCallum B."/>
            <person name="Szabo L.J."/>
            <person name="Hulbert S."/>
            <person name="Chen X."/>
            <person name="Fellers J.P."/>
        </authorList>
    </citation>
    <scope>NUCLEOTIDE SEQUENCE</scope>
    <source>
        <strain evidence="4">isolate 1-1 / race 1 (BBBD)</strain>
        <strain evidence="5">Isolate 1-1 / race 1 (BBBD)</strain>
    </source>
</reference>
<reference evidence="4" key="4">
    <citation type="submission" date="2025-05" db="UniProtKB">
        <authorList>
            <consortium name="EnsemblFungi"/>
        </authorList>
    </citation>
    <scope>IDENTIFICATION</scope>
    <source>
        <strain evidence="4">isolate 1-1 / race 1 (BBBD)</strain>
    </source>
</reference>
<dbReference type="PANTHER" id="PTHR48159">
    <property type="entry name" value="MULE DOMAIN-CONTAINING PROTEIN"/>
    <property type="match status" value="1"/>
</dbReference>
<dbReference type="InterPro" id="IPR007527">
    <property type="entry name" value="Znf_SWIM"/>
</dbReference>
<keyword evidence="5" id="KW-1185">Reference proteome</keyword>
<dbReference type="PROSITE" id="PS50966">
    <property type="entry name" value="ZF_SWIM"/>
    <property type="match status" value="1"/>
</dbReference>
<reference evidence="3" key="1">
    <citation type="submission" date="2009-11" db="EMBL/GenBank/DDBJ databases">
        <authorList>
            <consortium name="The Broad Institute Genome Sequencing Platform"/>
            <person name="Ward D."/>
            <person name="Feldgarden M."/>
            <person name="Earl A."/>
            <person name="Young S.K."/>
            <person name="Zeng Q."/>
            <person name="Koehrsen M."/>
            <person name="Alvarado L."/>
            <person name="Berlin A."/>
            <person name="Bochicchio J."/>
            <person name="Borenstein D."/>
            <person name="Chapman S.B."/>
            <person name="Chen Z."/>
            <person name="Engels R."/>
            <person name="Freedman E."/>
            <person name="Gellesch M."/>
            <person name="Goldberg J."/>
            <person name="Griggs A."/>
            <person name="Gujja S."/>
            <person name="Heilman E."/>
            <person name="Heiman D."/>
            <person name="Hepburn T."/>
            <person name="Howarth C."/>
            <person name="Jen D."/>
            <person name="Larson L."/>
            <person name="Lewis B."/>
            <person name="Mehta T."/>
            <person name="Park D."/>
            <person name="Pearson M."/>
            <person name="Roberts A."/>
            <person name="Saif S."/>
            <person name="Shea T."/>
            <person name="Shenoy N."/>
            <person name="Sisk P."/>
            <person name="Stolte C."/>
            <person name="Sykes S."/>
            <person name="Thomson T."/>
            <person name="Walk T."/>
            <person name="White J."/>
            <person name="Yandava C."/>
            <person name="Izard J."/>
            <person name="Baranova O.V."/>
            <person name="Blanton J.M."/>
            <person name="Tanner A.C."/>
            <person name="Dewhirst F.E."/>
            <person name="Haas B."/>
            <person name="Nusbaum C."/>
            <person name="Birren B."/>
        </authorList>
    </citation>
    <scope>NUCLEOTIDE SEQUENCE [LARGE SCALE GENOMIC DNA]</scope>
    <source>
        <strain evidence="3">1-1 BBBD Race 1</strain>
    </source>
</reference>
<name>A0A0C4EXB8_PUCT1</name>
<accession>A0A0C4EXB8</accession>
<sequence length="606" mass="67444">MAYLTLTPTITSLHDFIQLCGTGVAIAEADGVLYDLVNNLIETRRTVQARRNPDVFVSLALWQDHLTSVGWFTFAPALADSEAFIFAIQSPWQREMMMAHGSTMLFIDATHNTVKNNFLSQGRKASLYTVMIRNPVTGKGLPILSWLRRSTGLVPHAVMSDCALAIKAAVESAYGDLMELAPRHYWCLFHVMKALKTNAAIHLGKRASEAVRDFRSMFHIKYWSLHYRTTAYQGTNTNNYTEAWHKVLKTKYTTASERRRFQQRAKDRASGFTAGYLQQIGAKVEKHADYFWIDSFSDPHLRAYRVELVPPMGLAEGRLVACDCAYFARCGSACIHMYFLAREYNYLVVERAPNRHQSHAVVDISRNMAMQAVIDINSDSDIEIVNRSRSPAASKRSYSVAFSPGDDGDPKRVRLLRAPAAEFTAAHPTFLSATLGPSAPEKTSIPSVPTNLQQAPRDKITSALTSGTKTLKRAIDALKKKKDRVDMVNKSLATIMNRFQVVCHALLQSVEEQVPGRRHTITPSFPGVEATGRMSSSEVALLVGELLDVGRAALVQVDGLLRLKKNLKAFAAGSTELSMELFKERGYELVGILEDAGVLTPRVQVR</sequence>
<reference evidence="3" key="2">
    <citation type="submission" date="2016-05" db="EMBL/GenBank/DDBJ databases">
        <title>Comparative analysis highlights variable genome content of wheat rusts and divergence of the mating loci.</title>
        <authorList>
            <person name="Cuomo C.A."/>
            <person name="Bakkeren G."/>
            <person name="Szabo L."/>
            <person name="Khalil H."/>
            <person name="Joly D."/>
            <person name="Goldberg J."/>
            <person name="Young S."/>
            <person name="Zeng Q."/>
            <person name="Fellers J."/>
        </authorList>
    </citation>
    <scope>NUCLEOTIDE SEQUENCE [LARGE SCALE GENOMIC DNA]</scope>
    <source>
        <strain evidence="3">1-1 BBBD Race 1</strain>
    </source>
</reference>
<evidence type="ECO:0000313" key="3">
    <source>
        <dbReference type="EMBL" id="OAV86259.1"/>
    </source>
</evidence>
<keyword evidence="1" id="KW-0479">Metal-binding</keyword>
<dbReference type="GO" id="GO:0008270">
    <property type="term" value="F:zinc ion binding"/>
    <property type="evidence" value="ECO:0007669"/>
    <property type="project" value="UniProtKB-KW"/>
</dbReference>
<feature type="domain" description="SWIM-type" evidence="2">
    <location>
        <begin position="304"/>
        <end position="345"/>
    </location>
</feature>
<dbReference type="VEuPathDB" id="FungiDB:PTTG_05466"/>
<dbReference type="AlphaFoldDB" id="A0A0C4EXB8"/>
<dbReference type="OrthoDB" id="2506357at2759"/>
<evidence type="ECO:0000259" key="2">
    <source>
        <dbReference type="PROSITE" id="PS50966"/>
    </source>
</evidence>
<protein>
    <submittedName>
        <fullName evidence="4">SWIM-type domain-containing protein</fullName>
    </submittedName>
</protein>
<dbReference type="STRING" id="630390.A0A0C4EXB8"/>
<dbReference type="EnsemblFungi" id="PTTG_05466-t43_1">
    <property type="protein sequence ID" value="PTTG_05466-t43_1-p1"/>
    <property type="gene ID" value="PTTG_05466"/>
</dbReference>
<dbReference type="Proteomes" id="UP000005240">
    <property type="component" value="Unassembled WGS sequence"/>
</dbReference>
<evidence type="ECO:0000313" key="4">
    <source>
        <dbReference type="EnsemblFungi" id="PTTG_05466-t43_1-p1"/>
    </source>
</evidence>
<proteinExistence type="predicted"/>
<organism evidence="3">
    <name type="scientific">Puccinia triticina (isolate 1-1 / race 1 (BBBD))</name>
    <name type="common">Brown leaf rust fungus</name>
    <dbReference type="NCBI Taxonomy" id="630390"/>
    <lineage>
        <taxon>Eukaryota</taxon>
        <taxon>Fungi</taxon>
        <taxon>Dikarya</taxon>
        <taxon>Basidiomycota</taxon>
        <taxon>Pucciniomycotina</taxon>
        <taxon>Pucciniomycetes</taxon>
        <taxon>Pucciniales</taxon>
        <taxon>Pucciniaceae</taxon>
        <taxon>Puccinia</taxon>
    </lineage>
</organism>
<evidence type="ECO:0000313" key="5">
    <source>
        <dbReference type="Proteomes" id="UP000005240"/>
    </source>
</evidence>
<keyword evidence="1" id="KW-0862">Zinc</keyword>
<gene>
    <name evidence="3" type="ORF">PTTG_05466</name>
</gene>
<dbReference type="PANTHER" id="PTHR48159:SF1">
    <property type="entry name" value="MEMBRANE-ASSOCIATED GIANT PROTEIN ANTIGEN, PUTATIVE-RELATED"/>
    <property type="match status" value="1"/>
</dbReference>
<keyword evidence="1" id="KW-0863">Zinc-finger</keyword>